<dbReference type="RefSeq" id="WP_184172061.1">
    <property type="nucleotide sequence ID" value="NZ_BAABAG010000004.1"/>
</dbReference>
<evidence type="ECO:0000259" key="5">
    <source>
        <dbReference type="Pfam" id="PF13439"/>
    </source>
</evidence>
<dbReference type="PANTHER" id="PTHR45947:SF3">
    <property type="entry name" value="SULFOQUINOVOSYL TRANSFERASE SQD2"/>
    <property type="match status" value="1"/>
</dbReference>
<dbReference type="GO" id="GO:0016757">
    <property type="term" value="F:glycosyltransferase activity"/>
    <property type="evidence" value="ECO:0007669"/>
    <property type="project" value="UniProtKB-KW"/>
</dbReference>
<dbReference type="Gene3D" id="3.40.50.2000">
    <property type="entry name" value="Glycogen Phosphorylase B"/>
    <property type="match status" value="2"/>
</dbReference>
<dbReference type="InterPro" id="IPR050194">
    <property type="entry name" value="Glycosyltransferase_grp1"/>
</dbReference>
<sequence>MTDMTRGRIAIAHDYLTQKGGAERVVLALHRMWPDAPIYTTFYDPEGTFPEFKDAHIITSPLNRVGLLRKDPRRALPLLPLTSSLMHVKEPIAVVSTSGWAHGFRYVGATLVYCHTPARWVYLLDDYLGEGGRNSIKGRIARVLRPGLRRWDRAAVRRRSRYVANSTVVKERIEDVYGLDGVDLVFPPHSVSTEGPQEPIPGAERLAEDGFLLSVARLMPYKHVDVAIEAAARAGRPLVVIGKGPEEARLRAMAGEDVVFGQDLSDAQLRWAYAHATALIAASHEDFGITPLEASTWGVPTVALRAGGYLDTIVEGVNGVFVDAPTVDAVAEGVERLLAHDWDRAAMQAHAERFSETQFGRRIRALVAELPAGPTHRGRQ</sequence>
<organism evidence="6 7">
    <name type="scientific">Micrococcus endophyticus</name>
    <dbReference type="NCBI Taxonomy" id="455343"/>
    <lineage>
        <taxon>Bacteria</taxon>
        <taxon>Bacillati</taxon>
        <taxon>Actinomycetota</taxon>
        <taxon>Actinomycetes</taxon>
        <taxon>Micrococcales</taxon>
        <taxon>Micrococcaceae</taxon>
        <taxon>Micrococcus</taxon>
    </lineage>
</organism>
<proteinExistence type="predicted"/>
<dbReference type="InterPro" id="IPR001296">
    <property type="entry name" value="Glyco_trans_1"/>
</dbReference>
<evidence type="ECO:0000256" key="3">
    <source>
        <dbReference type="ARBA" id="ARBA00022679"/>
    </source>
</evidence>
<dbReference type="Pfam" id="PF00534">
    <property type="entry name" value="Glycos_transf_1"/>
    <property type="match status" value="1"/>
</dbReference>
<keyword evidence="2" id="KW-0328">Glycosyltransferase</keyword>
<dbReference type="Pfam" id="PF13439">
    <property type="entry name" value="Glyco_transf_4"/>
    <property type="match status" value="1"/>
</dbReference>
<evidence type="ECO:0000259" key="4">
    <source>
        <dbReference type="Pfam" id="PF00534"/>
    </source>
</evidence>
<name>A0A7W9JJF0_9MICC</name>
<dbReference type="AlphaFoldDB" id="A0A7W9JJF0"/>
<dbReference type="EMBL" id="JACHMW010000001">
    <property type="protein sequence ID" value="MBB5848794.1"/>
    <property type="molecule type" value="Genomic_DNA"/>
</dbReference>
<evidence type="ECO:0000256" key="1">
    <source>
        <dbReference type="ARBA" id="ARBA00021292"/>
    </source>
</evidence>
<protein>
    <recommendedName>
        <fullName evidence="1">D-inositol 3-phosphate glycosyltransferase</fullName>
    </recommendedName>
</protein>
<feature type="domain" description="Glycosyl transferase family 1" evidence="4">
    <location>
        <begin position="208"/>
        <end position="351"/>
    </location>
</feature>
<dbReference type="Proteomes" id="UP000567246">
    <property type="component" value="Unassembled WGS sequence"/>
</dbReference>
<feature type="domain" description="Glycosyltransferase subfamily 4-like N-terminal" evidence="5">
    <location>
        <begin position="20"/>
        <end position="184"/>
    </location>
</feature>
<gene>
    <name evidence="6" type="ORF">HDA33_001358</name>
</gene>
<evidence type="ECO:0000313" key="7">
    <source>
        <dbReference type="Proteomes" id="UP000567246"/>
    </source>
</evidence>
<dbReference type="InterPro" id="IPR028098">
    <property type="entry name" value="Glyco_trans_4-like_N"/>
</dbReference>
<evidence type="ECO:0000313" key="6">
    <source>
        <dbReference type="EMBL" id="MBB5848794.1"/>
    </source>
</evidence>
<dbReference type="GO" id="GO:1901137">
    <property type="term" value="P:carbohydrate derivative biosynthetic process"/>
    <property type="evidence" value="ECO:0007669"/>
    <property type="project" value="UniProtKB-ARBA"/>
</dbReference>
<dbReference type="SUPFAM" id="SSF53756">
    <property type="entry name" value="UDP-Glycosyltransferase/glycogen phosphorylase"/>
    <property type="match status" value="1"/>
</dbReference>
<dbReference type="PANTHER" id="PTHR45947">
    <property type="entry name" value="SULFOQUINOVOSYL TRANSFERASE SQD2"/>
    <property type="match status" value="1"/>
</dbReference>
<keyword evidence="3 6" id="KW-0808">Transferase</keyword>
<comment type="caution">
    <text evidence="6">The sequence shown here is derived from an EMBL/GenBank/DDBJ whole genome shotgun (WGS) entry which is preliminary data.</text>
</comment>
<keyword evidence="7" id="KW-1185">Reference proteome</keyword>
<evidence type="ECO:0000256" key="2">
    <source>
        <dbReference type="ARBA" id="ARBA00022676"/>
    </source>
</evidence>
<accession>A0A7W9JJF0</accession>
<reference evidence="6 7" key="1">
    <citation type="submission" date="2020-08" db="EMBL/GenBank/DDBJ databases">
        <title>Sequencing the genomes of 1000 actinobacteria strains.</title>
        <authorList>
            <person name="Klenk H.-P."/>
        </authorList>
    </citation>
    <scope>NUCLEOTIDE SEQUENCE [LARGE SCALE GENOMIC DNA]</scope>
    <source>
        <strain evidence="6 7">DSM 17945</strain>
    </source>
</reference>